<dbReference type="EMBL" id="CAICTM010001800">
    <property type="protein sequence ID" value="CAB9526265.1"/>
    <property type="molecule type" value="Genomic_DNA"/>
</dbReference>
<feature type="region of interest" description="Disordered" evidence="1">
    <location>
        <begin position="240"/>
        <end position="272"/>
    </location>
</feature>
<comment type="caution">
    <text evidence="2">The sequence shown here is derived from an EMBL/GenBank/DDBJ whole genome shotgun (WGS) entry which is preliminary data.</text>
</comment>
<proteinExistence type="predicted"/>
<protein>
    <submittedName>
        <fullName evidence="2">Uncharacterized protein</fullName>
    </submittedName>
</protein>
<reference evidence="2" key="1">
    <citation type="submission" date="2020-06" db="EMBL/GenBank/DDBJ databases">
        <authorList>
            <consortium name="Plant Systems Biology data submission"/>
        </authorList>
    </citation>
    <scope>NUCLEOTIDE SEQUENCE</scope>
    <source>
        <strain evidence="2">D6</strain>
    </source>
</reference>
<dbReference type="AlphaFoldDB" id="A0A9N8EX01"/>
<feature type="compositionally biased region" description="Low complexity" evidence="1">
    <location>
        <begin position="248"/>
        <end position="259"/>
    </location>
</feature>
<gene>
    <name evidence="2" type="ORF">SEMRO_1802_G298550.1</name>
</gene>
<name>A0A9N8EX01_9STRA</name>
<feature type="compositionally biased region" description="Basic residues" evidence="1">
    <location>
        <begin position="182"/>
        <end position="200"/>
    </location>
</feature>
<keyword evidence="3" id="KW-1185">Reference proteome</keyword>
<evidence type="ECO:0000313" key="3">
    <source>
        <dbReference type="Proteomes" id="UP001153069"/>
    </source>
</evidence>
<evidence type="ECO:0000313" key="2">
    <source>
        <dbReference type="EMBL" id="CAB9526265.1"/>
    </source>
</evidence>
<organism evidence="2 3">
    <name type="scientific">Seminavis robusta</name>
    <dbReference type="NCBI Taxonomy" id="568900"/>
    <lineage>
        <taxon>Eukaryota</taxon>
        <taxon>Sar</taxon>
        <taxon>Stramenopiles</taxon>
        <taxon>Ochrophyta</taxon>
        <taxon>Bacillariophyta</taxon>
        <taxon>Bacillariophyceae</taxon>
        <taxon>Bacillariophycidae</taxon>
        <taxon>Naviculales</taxon>
        <taxon>Naviculaceae</taxon>
        <taxon>Seminavis</taxon>
    </lineage>
</organism>
<feature type="region of interest" description="Disordered" evidence="1">
    <location>
        <begin position="170"/>
        <end position="214"/>
    </location>
</feature>
<accession>A0A9N8EX01</accession>
<sequence length="272" mass="30965">MMRKNWLQSLKNLFDSSNKKDDATTFRMSPLDLFNPLHEAAFPTRSITTTESCSIHRVESKGRRTSAITAASSSSDLNDELDSLSCSSISSFGSDSSRVSFSLQVRVLEIPSHRDYPEDTRGALWSNWDDQQQDLKRNLFEFAVDGMDWRLATEEEHFAPLPSGELVHPATWIRSAPSPRLSSRRRKSRQSRNHNNKSHTTRPSPPSYLPRRQRPEPTMMASAIQRPMYLSPYMRPKHWQDYQGHTASSPMSSSSSSSPAVLLPRKNRARNV</sequence>
<evidence type="ECO:0000256" key="1">
    <source>
        <dbReference type="SAM" id="MobiDB-lite"/>
    </source>
</evidence>
<dbReference type="Proteomes" id="UP001153069">
    <property type="component" value="Unassembled WGS sequence"/>
</dbReference>